<keyword evidence="3" id="KW-0863">Zinc-finger</keyword>
<protein>
    <recommendedName>
        <fullName evidence="6">Zinc finger ZPR1-type domain-containing protein</fullName>
    </recommendedName>
</protein>
<feature type="compositionally biased region" description="Basic and acidic residues" evidence="5">
    <location>
        <begin position="1"/>
        <end position="10"/>
    </location>
</feature>
<keyword evidence="8" id="KW-1185">Reference proteome</keyword>
<evidence type="ECO:0000256" key="3">
    <source>
        <dbReference type="ARBA" id="ARBA00022771"/>
    </source>
</evidence>
<dbReference type="InterPro" id="IPR056180">
    <property type="entry name" value="ZPR1_jr_dom"/>
</dbReference>
<dbReference type="NCBIfam" id="TIGR00310">
    <property type="entry name" value="ZPR1_znf"/>
    <property type="match status" value="2"/>
</dbReference>
<dbReference type="SMART" id="SM00709">
    <property type="entry name" value="Zpr1"/>
    <property type="match status" value="2"/>
</dbReference>
<dbReference type="Proteomes" id="UP001359485">
    <property type="component" value="Unassembled WGS sequence"/>
</dbReference>
<dbReference type="PANTHER" id="PTHR10876:SF0">
    <property type="entry name" value="ZINC FINGER PROTEIN ZPR1"/>
    <property type="match status" value="1"/>
</dbReference>
<keyword evidence="2" id="KW-0479">Metal-binding</keyword>
<name>A0ABR1APN0_POLSC</name>
<dbReference type="InterPro" id="IPR040141">
    <property type="entry name" value="ZPR1"/>
</dbReference>
<proteinExistence type="inferred from homology"/>
<organism evidence="7 8">
    <name type="scientific">Polyplax serrata</name>
    <name type="common">Common mouse louse</name>
    <dbReference type="NCBI Taxonomy" id="468196"/>
    <lineage>
        <taxon>Eukaryota</taxon>
        <taxon>Metazoa</taxon>
        <taxon>Ecdysozoa</taxon>
        <taxon>Arthropoda</taxon>
        <taxon>Hexapoda</taxon>
        <taxon>Insecta</taxon>
        <taxon>Pterygota</taxon>
        <taxon>Neoptera</taxon>
        <taxon>Paraneoptera</taxon>
        <taxon>Psocodea</taxon>
        <taxon>Troctomorpha</taxon>
        <taxon>Phthiraptera</taxon>
        <taxon>Anoplura</taxon>
        <taxon>Polyplacidae</taxon>
        <taxon>Polyplax</taxon>
    </lineage>
</organism>
<dbReference type="Pfam" id="PF22794">
    <property type="entry name" value="jr-ZPR1"/>
    <property type="match status" value="2"/>
</dbReference>
<evidence type="ECO:0000256" key="4">
    <source>
        <dbReference type="ARBA" id="ARBA00022833"/>
    </source>
</evidence>
<evidence type="ECO:0000256" key="5">
    <source>
        <dbReference type="SAM" id="MobiDB-lite"/>
    </source>
</evidence>
<feature type="domain" description="Zinc finger ZPR1-type" evidence="6">
    <location>
        <begin position="256"/>
        <end position="415"/>
    </location>
</feature>
<dbReference type="InterPro" id="IPR004457">
    <property type="entry name" value="Znf_ZPR1"/>
</dbReference>
<comment type="caution">
    <text evidence="7">The sequence shown here is derived from an EMBL/GenBank/DDBJ whole genome shotgun (WGS) entry which is preliminary data.</text>
</comment>
<reference evidence="7 8" key="1">
    <citation type="submission" date="2023-09" db="EMBL/GenBank/DDBJ databases">
        <title>Genomes of two closely related lineages of the louse Polyplax serrata with different host specificities.</title>
        <authorList>
            <person name="Martinu J."/>
            <person name="Tarabai H."/>
            <person name="Stefka J."/>
            <person name="Hypsa V."/>
        </authorList>
    </citation>
    <scope>NUCLEOTIDE SEQUENCE [LARGE SCALE GENOMIC DNA]</scope>
    <source>
        <strain evidence="7">98ZLc_SE</strain>
    </source>
</reference>
<dbReference type="InterPro" id="IPR042452">
    <property type="entry name" value="ZPR1_Znf1/2"/>
</dbReference>
<evidence type="ECO:0000259" key="6">
    <source>
        <dbReference type="SMART" id="SM00709"/>
    </source>
</evidence>
<evidence type="ECO:0000256" key="2">
    <source>
        <dbReference type="ARBA" id="ARBA00022723"/>
    </source>
</evidence>
<dbReference type="PANTHER" id="PTHR10876">
    <property type="entry name" value="ZINC FINGER PROTEIN ZPR1"/>
    <property type="match status" value="1"/>
</dbReference>
<evidence type="ECO:0000313" key="7">
    <source>
        <dbReference type="EMBL" id="KAK6624446.1"/>
    </source>
</evidence>
<dbReference type="EMBL" id="JAWJWF010000046">
    <property type="protein sequence ID" value="KAK6624446.1"/>
    <property type="molecule type" value="Genomic_DNA"/>
</dbReference>
<evidence type="ECO:0000256" key="1">
    <source>
        <dbReference type="ARBA" id="ARBA00008354"/>
    </source>
</evidence>
<dbReference type="InterPro" id="IPR042451">
    <property type="entry name" value="ZPR1_A/B_dom"/>
</dbReference>
<gene>
    <name evidence="7" type="ORF">RUM44_011305</name>
</gene>
<feature type="region of interest" description="Disordered" evidence="5">
    <location>
        <begin position="1"/>
        <end position="25"/>
    </location>
</feature>
<dbReference type="Gene3D" id="2.20.25.420">
    <property type="entry name" value="ZPR1, zinc finger domain"/>
    <property type="match status" value="2"/>
</dbReference>
<accession>A0ABR1APN0</accession>
<feature type="domain" description="Zinc finger ZPR1-type" evidence="6">
    <location>
        <begin position="31"/>
        <end position="189"/>
    </location>
</feature>
<evidence type="ECO:0000313" key="8">
    <source>
        <dbReference type="Proteomes" id="UP001359485"/>
    </source>
</evidence>
<keyword evidence="4" id="KW-0862">Zinc</keyword>
<dbReference type="Pfam" id="PF03367">
    <property type="entry name" value="Zn_ribbon_ZPR1"/>
    <property type="match status" value="2"/>
</dbReference>
<comment type="similarity">
    <text evidence="1">Belongs to the ZPR1 family.</text>
</comment>
<sequence>MVEDKPEGKCKPIFRALNPDDPEPESTKIESLCMNCHENGTTQLLLTKIPFYKEVVLMSFECEHCGFRNNEIQPGGQIEEKGIRITLTVTRPSDLNRQVCKSDYTSVKIPELDFEIPSMSQKGEITTIEGIIDRSIEGLECSQEERREADPETADRIDAFINKLKELKTVEKAFTIVIEDISGNSFVSNPHAPSKDTESVTVNFVRTKSQDHLLGIYGRDEVLEKDEEPEPGLLKPVDMENFTYEKIIQEVMQFETNCSNCNSPCQTNMKMTNVPYFKEVIIMATNCDACGCRTNEVKSGGGIGPQGMKIELTVSKPEDYTRDILKSETCSLRIPELDIEVGSAAFGGRFTTVEGILVAMKEQLCESNTMFQDSQDPETKKRLKEFMGRLDALIALEKPFTLVMDDPAGNSYVQNLKHPEPDDSLIITKYERTFEQNEELGLNDIKVENYETTDS</sequence>
<dbReference type="Gene3D" id="2.60.120.1040">
    <property type="entry name" value="ZPR1, A/B domain"/>
    <property type="match status" value="2"/>
</dbReference>